<dbReference type="EMBL" id="AFWE01000108">
    <property type="protein sequence ID" value="EGU37409.1"/>
    <property type="molecule type" value="Genomic_DNA"/>
</dbReference>
<comment type="caution">
    <text evidence="2">The sequence shown here is derived from an EMBL/GenBank/DDBJ whole genome shotgun (WGS) entry which is preliminary data.</text>
</comment>
<evidence type="ECO:0000313" key="3">
    <source>
        <dbReference type="Proteomes" id="UP000004349"/>
    </source>
</evidence>
<dbReference type="AlphaFoldDB" id="F9RN54"/>
<evidence type="ECO:0000313" key="2">
    <source>
        <dbReference type="EMBL" id="EGU37409.1"/>
    </source>
</evidence>
<protein>
    <submittedName>
        <fullName evidence="2">Uncharacterized protein</fullName>
    </submittedName>
</protein>
<gene>
    <name evidence="2" type="ORF">VIS19158_08840</name>
</gene>
<organism evidence="2 3">
    <name type="scientific">Vibrio scophthalmi LMG 19158</name>
    <dbReference type="NCBI Taxonomy" id="870967"/>
    <lineage>
        <taxon>Bacteria</taxon>
        <taxon>Pseudomonadati</taxon>
        <taxon>Pseudomonadota</taxon>
        <taxon>Gammaproteobacteria</taxon>
        <taxon>Vibrionales</taxon>
        <taxon>Vibrionaceae</taxon>
        <taxon>Vibrio</taxon>
    </lineage>
</organism>
<sequence>MSDEKKIAFTESDVLNALLHRHAYDQHFATQESVDNVKERLTRFEDQMDKQFGHVHENINEFKALTEKRFDAIDKRFEQVNDSVDKRFDLVDKRFEQVNESINELKLSLEKRLDKIESTNTKLLFLIIGLFFAGFSALYFK</sequence>
<keyword evidence="1" id="KW-0812">Transmembrane</keyword>
<keyword evidence="1" id="KW-1133">Transmembrane helix</keyword>
<dbReference type="eggNOG" id="ENOG5033MCX">
    <property type="taxonomic scope" value="Bacteria"/>
</dbReference>
<name>F9RN54_9VIBR</name>
<accession>F9RN54</accession>
<dbReference type="Gene3D" id="3.90.20.10">
    <property type="match status" value="1"/>
</dbReference>
<evidence type="ECO:0000256" key="1">
    <source>
        <dbReference type="SAM" id="Phobius"/>
    </source>
</evidence>
<dbReference type="Proteomes" id="UP000004349">
    <property type="component" value="Unassembled WGS sequence"/>
</dbReference>
<reference evidence="2 3" key="1">
    <citation type="journal article" date="2012" name="Int. J. Syst. Evol. Microbiol.">
        <title>Vibrio caribbeanicus sp. nov., isolated from the marine sponge Scleritoderma cyanea.</title>
        <authorList>
            <person name="Hoffmann M."/>
            <person name="Monday S.R."/>
            <person name="Allard M.W."/>
            <person name="Strain E.A."/>
            <person name="Whittaker P."/>
            <person name="Naum M."/>
            <person name="McCarthy P.J."/>
            <person name="Lopez J.V."/>
            <person name="Fischer M."/>
            <person name="Brown E.W."/>
        </authorList>
    </citation>
    <scope>NUCLEOTIDE SEQUENCE [LARGE SCALE GENOMIC DNA]</scope>
    <source>
        <strain evidence="2 3">LMG 19158</strain>
    </source>
</reference>
<dbReference type="SUPFAM" id="SSF58064">
    <property type="entry name" value="Influenza hemagglutinin (stalk)"/>
    <property type="match status" value="1"/>
</dbReference>
<proteinExistence type="predicted"/>
<dbReference type="RefSeq" id="WP_005595110.1">
    <property type="nucleotide sequence ID" value="NZ_AFWE01000108.1"/>
</dbReference>
<feature type="transmembrane region" description="Helical" evidence="1">
    <location>
        <begin position="123"/>
        <end position="140"/>
    </location>
</feature>
<keyword evidence="1" id="KW-0472">Membrane</keyword>